<feature type="compositionally biased region" description="Polar residues" evidence="1">
    <location>
        <begin position="116"/>
        <end position="125"/>
    </location>
</feature>
<reference evidence="2 3" key="1">
    <citation type="submission" date="2019-09" db="EMBL/GenBank/DDBJ databases">
        <title>A chromosome-level genome assembly of the Chinese tupelo Nyssa sinensis.</title>
        <authorList>
            <person name="Yang X."/>
            <person name="Kang M."/>
            <person name="Yang Y."/>
            <person name="Xiong H."/>
            <person name="Wang M."/>
            <person name="Zhang Z."/>
            <person name="Wang Z."/>
            <person name="Wu H."/>
            <person name="Ma T."/>
            <person name="Liu J."/>
            <person name="Xi Z."/>
        </authorList>
    </citation>
    <scope>NUCLEOTIDE SEQUENCE [LARGE SCALE GENOMIC DNA]</scope>
    <source>
        <strain evidence="2">J267</strain>
        <tissue evidence="2">Leaf</tissue>
    </source>
</reference>
<accession>A0A5J5BNZ6</accession>
<feature type="compositionally biased region" description="Polar residues" evidence="1">
    <location>
        <begin position="1"/>
        <end position="11"/>
    </location>
</feature>
<feature type="region of interest" description="Disordered" evidence="1">
    <location>
        <begin position="140"/>
        <end position="189"/>
    </location>
</feature>
<feature type="region of interest" description="Disordered" evidence="1">
    <location>
        <begin position="1"/>
        <end position="125"/>
    </location>
</feature>
<dbReference type="Proteomes" id="UP000325577">
    <property type="component" value="Linkage Group LG12"/>
</dbReference>
<feature type="compositionally biased region" description="Polar residues" evidence="1">
    <location>
        <begin position="152"/>
        <end position="165"/>
    </location>
</feature>
<evidence type="ECO:0000313" key="3">
    <source>
        <dbReference type="Proteomes" id="UP000325577"/>
    </source>
</evidence>
<dbReference type="EMBL" id="CM018035">
    <property type="protein sequence ID" value="KAA8542881.1"/>
    <property type="molecule type" value="Genomic_DNA"/>
</dbReference>
<keyword evidence="3" id="KW-1185">Reference proteome</keyword>
<evidence type="ECO:0000313" key="2">
    <source>
        <dbReference type="EMBL" id="KAA8542881.1"/>
    </source>
</evidence>
<name>A0A5J5BNZ6_9ASTE</name>
<organism evidence="2 3">
    <name type="scientific">Nyssa sinensis</name>
    <dbReference type="NCBI Taxonomy" id="561372"/>
    <lineage>
        <taxon>Eukaryota</taxon>
        <taxon>Viridiplantae</taxon>
        <taxon>Streptophyta</taxon>
        <taxon>Embryophyta</taxon>
        <taxon>Tracheophyta</taxon>
        <taxon>Spermatophyta</taxon>
        <taxon>Magnoliopsida</taxon>
        <taxon>eudicotyledons</taxon>
        <taxon>Gunneridae</taxon>
        <taxon>Pentapetalae</taxon>
        <taxon>asterids</taxon>
        <taxon>Cornales</taxon>
        <taxon>Nyssaceae</taxon>
        <taxon>Nyssa</taxon>
    </lineage>
</organism>
<evidence type="ECO:0000256" key="1">
    <source>
        <dbReference type="SAM" id="MobiDB-lite"/>
    </source>
</evidence>
<protein>
    <submittedName>
        <fullName evidence="2">Uncharacterized protein</fullName>
    </submittedName>
</protein>
<proteinExistence type="predicted"/>
<gene>
    <name evidence="2" type="ORF">F0562_024033</name>
</gene>
<sequence length="189" mass="19458">MASRQPFTTEINDPHDVNAASHSLPARTSSSSDLNQDVAWADSQSSQGVVQPTPAPYGSSSPGAVPISNGTHASSNAATTRTGSQQVEGAHNHIVTMHNSSPTPKKQNHGAIQPTFAPSGSISPGGTQICNGSHFPSIADTPGLGSLAPSVDIQSPNSLIQQHQQDAPPVTSPNAKDVRQPSAWASLFT</sequence>
<feature type="compositionally biased region" description="Polar residues" evidence="1">
    <location>
        <begin position="58"/>
        <end position="87"/>
    </location>
</feature>
<feature type="compositionally biased region" description="Polar residues" evidence="1">
    <location>
        <begin position="26"/>
        <end position="35"/>
    </location>
</feature>
<dbReference type="AlphaFoldDB" id="A0A5J5BNZ6"/>